<feature type="transmembrane region" description="Helical" evidence="4">
    <location>
        <begin position="7"/>
        <end position="30"/>
    </location>
</feature>
<evidence type="ECO:0000256" key="2">
    <source>
        <dbReference type="ARBA" id="ARBA00022989"/>
    </source>
</evidence>
<name>A0ABP0YIP5_9ROSI</name>
<keyword evidence="6" id="KW-1185">Reference proteome</keyword>
<dbReference type="PANTHER" id="PTHR31218">
    <property type="entry name" value="WAT1-RELATED PROTEIN"/>
    <property type="match status" value="1"/>
</dbReference>
<feature type="transmembrane region" description="Helical" evidence="4">
    <location>
        <begin position="36"/>
        <end position="57"/>
    </location>
</feature>
<dbReference type="EMBL" id="OZ021738">
    <property type="protein sequence ID" value="CAK9320266.1"/>
    <property type="molecule type" value="Genomic_DNA"/>
</dbReference>
<reference evidence="5 6" key="1">
    <citation type="submission" date="2024-03" db="EMBL/GenBank/DDBJ databases">
        <authorList>
            <person name="Gkanogiannis A."/>
            <person name="Becerra Lopez-Lavalle L."/>
        </authorList>
    </citation>
    <scope>NUCLEOTIDE SEQUENCE [LARGE SCALE GENOMIC DNA]</scope>
</reference>
<accession>A0ABP0YIP5</accession>
<evidence type="ECO:0000256" key="1">
    <source>
        <dbReference type="ARBA" id="ARBA00022692"/>
    </source>
</evidence>
<evidence type="ECO:0000256" key="4">
    <source>
        <dbReference type="SAM" id="Phobius"/>
    </source>
</evidence>
<dbReference type="Proteomes" id="UP001642487">
    <property type="component" value="Chromosome 4"/>
</dbReference>
<keyword evidence="1 4" id="KW-0812">Transmembrane</keyword>
<keyword evidence="3 4" id="KW-0472">Membrane</keyword>
<keyword evidence="2 4" id="KW-1133">Transmembrane helix</keyword>
<evidence type="ECO:0000256" key="3">
    <source>
        <dbReference type="ARBA" id="ARBA00023136"/>
    </source>
</evidence>
<evidence type="ECO:0008006" key="7">
    <source>
        <dbReference type="Google" id="ProtNLM"/>
    </source>
</evidence>
<dbReference type="InterPro" id="IPR030184">
    <property type="entry name" value="WAT1-related"/>
</dbReference>
<evidence type="ECO:0000313" key="6">
    <source>
        <dbReference type="Proteomes" id="UP001642487"/>
    </source>
</evidence>
<feature type="transmembrane region" description="Helical" evidence="4">
    <location>
        <begin position="64"/>
        <end position="85"/>
    </location>
</feature>
<gene>
    <name evidence="5" type="ORF">CITCOLO1_LOCUS12313</name>
</gene>
<organism evidence="5 6">
    <name type="scientific">Citrullus colocynthis</name>
    <name type="common">colocynth</name>
    <dbReference type="NCBI Taxonomy" id="252529"/>
    <lineage>
        <taxon>Eukaryota</taxon>
        <taxon>Viridiplantae</taxon>
        <taxon>Streptophyta</taxon>
        <taxon>Embryophyta</taxon>
        <taxon>Tracheophyta</taxon>
        <taxon>Spermatophyta</taxon>
        <taxon>Magnoliopsida</taxon>
        <taxon>eudicotyledons</taxon>
        <taxon>Gunneridae</taxon>
        <taxon>Pentapetalae</taxon>
        <taxon>rosids</taxon>
        <taxon>fabids</taxon>
        <taxon>Cucurbitales</taxon>
        <taxon>Cucurbitaceae</taxon>
        <taxon>Benincaseae</taxon>
        <taxon>Citrullus</taxon>
    </lineage>
</organism>
<protein>
    <recommendedName>
        <fullName evidence="7">WAT1-related protein</fullName>
    </recommendedName>
</protein>
<evidence type="ECO:0000313" key="5">
    <source>
        <dbReference type="EMBL" id="CAK9320266.1"/>
    </source>
</evidence>
<proteinExistence type="predicted"/>
<sequence>MELKKPPLIAAIIVQITYSGMSILAKAAFASGMTNFIFIFYRQAFGTLFLIPPTIIFRRKEVACLSVGEMFKIFMLALLGFALVLKTCPSPLVLKCGQTLASTFQTFVVAIAVETNLSQWKFVSLLLSLVHNFY</sequence>